<dbReference type="EMBL" id="CP017637">
    <property type="protein sequence ID" value="APG15774.1"/>
    <property type="molecule type" value="Genomic_DNA"/>
</dbReference>
<reference evidence="2 3" key="1">
    <citation type="submission" date="2016-11" db="EMBL/GenBank/DDBJ databases">
        <title>Complete Genome Sequence of Bradyrhizobium sp. strain J5, an isolated from soybean nodule in Hokkaido.</title>
        <authorList>
            <person name="Kanehara K."/>
        </authorList>
    </citation>
    <scope>NUCLEOTIDE SEQUENCE [LARGE SCALE GENOMIC DNA]</scope>
    <source>
        <strain evidence="2 3">J5</strain>
    </source>
</reference>
<evidence type="ECO:0000259" key="1">
    <source>
        <dbReference type="Pfam" id="PF16694"/>
    </source>
</evidence>
<protein>
    <submittedName>
        <fullName evidence="2">Cytochrome C oxidase subunit III</fullName>
    </submittedName>
</protein>
<sequence>MTSIEPDKKKRSYATALTLAALLLVVLLTCVPYLVSIALAEGPAQGNTADASPIFGVTIPAGYKQWELIAPAEEAAPLDELRAVVGNQTAIDAYQAGKLPFPDGTILVKRAWKRKQSPEFASATIPGAATTVQVMVKDSRKYASTGGWGFGRFINGKPVDEAQHRTCFACHDARAKSRDYVFTRLAP</sequence>
<dbReference type="OrthoDB" id="511546at2"/>
<dbReference type="Pfam" id="PF16694">
    <property type="entry name" value="Cytochrome_P460"/>
    <property type="match status" value="1"/>
</dbReference>
<dbReference type="CDD" id="cd20753">
    <property type="entry name" value="cyt_P460_Mc-like"/>
    <property type="match status" value="1"/>
</dbReference>
<gene>
    <name evidence="2" type="ORF">BKD09_46570</name>
</gene>
<feature type="domain" description="Cytochrome P460" evidence="1">
    <location>
        <begin position="60"/>
        <end position="183"/>
    </location>
</feature>
<name>A0A1L3FR00_BRAJP</name>
<dbReference type="Gene3D" id="3.50.70.20">
    <property type="entry name" value="Cytochrome P460"/>
    <property type="match status" value="1"/>
</dbReference>
<dbReference type="Proteomes" id="UP000181962">
    <property type="component" value="Chromosome"/>
</dbReference>
<dbReference type="AlphaFoldDB" id="A0A1L3FR00"/>
<dbReference type="InterPro" id="IPR032033">
    <property type="entry name" value="Cytochrome_P460"/>
</dbReference>
<accession>A0A1L3FR00</accession>
<proteinExistence type="predicted"/>
<evidence type="ECO:0000313" key="3">
    <source>
        <dbReference type="Proteomes" id="UP000181962"/>
    </source>
</evidence>
<organism evidence="2 3">
    <name type="scientific">Bradyrhizobium japonicum</name>
    <dbReference type="NCBI Taxonomy" id="375"/>
    <lineage>
        <taxon>Bacteria</taxon>
        <taxon>Pseudomonadati</taxon>
        <taxon>Pseudomonadota</taxon>
        <taxon>Alphaproteobacteria</taxon>
        <taxon>Hyphomicrobiales</taxon>
        <taxon>Nitrobacteraceae</taxon>
        <taxon>Bradyrhizobium</taxon>
    </lineage>
</organism>
<dbReference type="InterPro" id="IPR038142">
    <property type="entry name" value="Cytochrome_P460_sp"/>
</dbReference>
<evidence type="ECO:0000313" key="2">
    <source>
        <dbReference type="EMBL" id="APG15774.1"/>
    </source>
</evidence>
<dbReference type="RefSeq" id="WP_071916884.1">
    <property type="nucleotide sequence ID" value="NZ_CP017637.1"/>
</dbReference>